<dbReference type="Proteomes" id="UP000320653">
    <property type="component" value="Unassembled WGS sequence"/>
</dbReference>
<feature type="binding site" evidence="8">
    <location>
        <position position="128"/>
    </location>
    <ligand>
        <name>substrate</name>
    </ligand>
</feature>
<dbReference type="NCBIfam" id="TIGR01755">
    <property type="entry name" value="flav_wrbA"/>
    <property type="match status" value="1"/>
</dbReference>
<comment type="catalytic activity">
    <reaction evidence="8">
        <text>a quinone + NADH + H(+) = a quinol + NAD(+)</text>
        <dbReference type="Rhea" id="RHEA:46160"/>
        <dbReference type="ChEBI" id="CHEBI:15378"/>
        <dbReference type="ChEBI" id="CHEBI:24646"/>
        <dbReference type="ChEBI" id="CHEBI:57540"/>
        <dbReference type="ChEBI" id="CHEBI:57945"/>
        <dbReference type="ChEBI" id="CHEBI:132124"/>
        <dbReference type="EC" id="1.6.5.2"/>
    </reaction>
</comment>
<feature type="domain" description="Flavodoxin-like" evidence="9">
    <location>
        <begin position="34"/>
        <end position="220"/>
    </location>
</feature>
<dbReference type="Gene3D" id="3.40.50.360">
    <property type="match status" value="1"/>
</dbReference>
<feature type="binding site" evidence="8">
    <location>
        <position position="42"/>
    </location>
    <ligand>
        <name>NAD(+)</name>
        <dbReference type="ChEBI" id="CHEBI:57540"/>
    </ligand>
</feature>
<evidence type="ECO:0000256" key="6">
    <source>
        <dbReference type="ARBA" id="ARBA00023002"/>
    </source>
</evidence>
<comment type="caution">
    <text evidence="8">Lacks conserved residue(s) required for the propagation of feature annotation.</text>
</comment>
<proteinExistence type="inferred from homology"/>
<organism evidence="10 11">
    <name type="scientific">Neorhizobium alkalisoli</name>
    <dbReference type="NCBI Taxonomy" id="528178"/>
    <lineage>
        <taxon>Bacteria</taxon>
        <taxon>Pseudomonadati</taxon>
        <taxon>Pseudomonadota</taxon>
        <taxon>Alphaproteobacteria</taxon>
        <taxon>Hyphomicrobiales</taxon>
        <taxon>Rhizobiaceae</taxon>
        <taxon>Rhizobium/Agrobacterium group</taxon>
        <taxon>Neorhizobium</taxon>
    </lineage>
</organism>
<dbReference type="GO" id="GO:0050661">
    <property type="term" value="F:NADP binding"/>
    <property type="evidence" value="ECO:0007669"/>
    <property type="project" value="UniProtKB-UniRule"/>
</dbReference>
<dbReference type="InterPro" id="IPR005025">
    <property type="entry name" value="FMN_Rdtase-like_dom"/>
</dbReference>
<dbReference type="InterPro" id="IPR037513">
    <property type="entry name" value="NQO"/>
</dbReference>
<sequence length="229" mass="24191">MIIEFLKRLIAGSPVTTSTPSQAPLKETKTMTKVLVLYYSSYGHIETMANAVAEGAKSAGAEVVVKRVPELVPEEVAKSSYFKMDQAAPIATVDELADYDAIIVGAGTRFGTVASQMRNFWDQTGGLWFNGKLVGKVGSAFTSSATQHGGQESTLLGFLPTFLHHGMVVAGLPYAFQGQMGTEEVKGGSPYGATTITNGDGSRQPSEIELEGAKFQGAHVAKLAAKLKA</sequence>
<evidence type="ECO:0000256" key="5">
    <source>
        <dbReference type="ARBA" id="ARBA00022857"/>
    </source>
</evidence>
<keyword evidence="6 8" id="KW-0560">Oxidoreductase</keyword>
<dbReference type="GO" id="GO:0050660">
    <property type="term" value="F:flavin adenine dinucleotide binding"/>
    <property type="evidence" value="ECO:0007669"/>
    <property type="project" value="UniProtKB-UniRule"/>
</dbReference>
<keyword evidence="4 8" id="KW-0547">Nucleotide-binding</keyword>
<dbReference type="EC" id="1.6.5.2" evidence="8"/>
<dbReference type="SUPFAM" id="SSF52218">
    <property type="entry name" value="Flavoproteins"/>
    <property type="match status" value="1"/>
</dbReference>
<feature type="binding site" evidence="8">
    <location>
        <begin position="108"/>
        <end position="110"/>
    </location>
    <ligand>
        <name>FMN</name>
        <dbReference type="ChEBI" id="CHEBI:58210"/>
    </ligand>
</feature>
<evidence type="ECO:0000259" key="9">
    <source>
        <dbReference type="PROSITE" id="PS50902"/>
    </source>
</evidence>
<name>A0A561R1I9_9HYPH</name>
<evidence type="ECO:0000256" key="8">
    <source>
        <dbReference type="HAMAP-Rule" id="MF_01017"/>
    </source>
</evidence>
<dbReference type="GO" id="GO:0008753">
    <property type="term" value="F:NADPH dehydrogenase (quinone) activity"/>
    <property type="evidence" value="ECO:0007669"/>
    <property type="project" value="RHEA"/>
</dbReference>
<comment type="cofactor">
    <cofactor evidence="8">
        <name>FMN</name>
        <dbReference type="ChEBI" id="CHEBI:58210"/>
    </cofactor>
    <text evidence="8">Binds 1 FMN per monomer.</text>
</comment>
<dbReference type="AlphaFoldDB" id="A0A561R1I9"/>
<evidence type="ECO:0000256" key="4">
    <source>
        <dbReference type="ARBA" id="ARBA00022741"/>
    </source>
</evidence>
<dbReference type="NCBIfam" id="NF002999">
    <property type="entry name" value="PRK03767.1"/>
    <property type="match status" value="1"/>
</dbReference>
<evidence type="ECO:0000256" key="7">
    <source>
        <dbReference type="ARBA" id="ARBA00023027"/>
    </source>
</evidence>
<keyword evidence="11" id="KW-1185">Reference proteome</keyword>
<comment type="catalytic activity">
    <reaction evidence="8">
        <text>a quinone + NADPH + H(+) = a quinol + NADP(+)</text>
        <dbReference type="Rhea" id="RHEA:46164"/>
        <dbReference type="ChEBI" id="CHEBI:15378"/>
        <dbReference type="ChEBI" id="CHEBI:24646"/>
        <dbReference type="ChEBI" id="CHEBI:57783"/>
        <dbReference type="ChEBI" id="CHEBI:58349"/>
        <dbReference type="ChEBI" id="CHEBI:132124"/>
        <dbReference type="EC" id="1.6.5.2"/>
    </reaction>
</comment>
<keyword evidence="3 8" id="KW-0288">FMN</keyword>
<evidence type="ECO:0000313" key="11">
    <source>
        <dbReference type="Proteomes" id="UP000320653"/>
    </source>
</evidence>
<reference evidence="10 11" key="1">
    <citation type="submission" date="2019-06" db="EMBL/GenBank/DDBJ databases">
        <title>Sorghum-associated microbial communities from plants grown in Nebraska, USA.</title>
        <authorList>
            <person name="Schachtman D."/>
        </authorList>
    </citation>
    <scope>NUCLEOTIDE SEQUENCE [LARGE SCALE GENOMIC DNA]</scope>
    <source>
        <strain evidence="10 11">1225</strain>
    </source>
</reference>
<dbReference type="Pfam" id="PF03358">
    <property type="entry name" value="FMN_red"/>
    <property type="match status" value="1"/>
</dbReference>
<comment type="similarity">
    <text evidence="1 8">Belongs to the WrbA family.</text>
</comment>
<feature type="binding site" evidence="8">
    <location>
        <position position="164"/>
    </location>
    <ligand>
        <name>FMN</name>
        <dbReference type="ChEBI" id="CHEBI:58210"/>
    </ligand>
</feature>
<evidence type="ECO:0000256" key="1">
    <source>
        <dbReference type="ARBA" id="ARBA00006961"/>
    </source>
</evidence>
<evidence type="ECO:0000313" key="10">
    <source>
        <dbReference type="EMBL" id="TWF56475.1"/>
    </source>
</evidence>
<keyword evidence="2 8" id="KW-0285">Flavoprotein</keyword>
<dbReference type="GO" id="GO:0016020">
    <property type="term" value="C:membrane"/>
    <property type="evidence" value="ECO:0007669"/>
    <property type="project" value="TreeGrafter"/>
</dbReference>
<dbReference type="PANTHER" id="PTHR30546:SF23">
    <property type="entry name" value="FLAVOPROTEIN-LIKE PROTEIN YCP4-RELATED"/>
    <property type="match status" value="1"/>
</dbReference>
<dbReference type="GO" id="GO:0010181">
    <property type="term" value="F:FMN binding"/>
    <property type="evidence" value="ECO:0007669"/>
    <property type="project" value="InterPro"/>
</dbReference>
<dbReference type="HAMAP" id="MF_01017">
    <property type="entry name" value="NQOR"/>
    <property type="match status" value="1"/>
</dbReference>
<dbReference type="GO" id="GO:0051287">
    <property type="term" value="F:NAD binding"/>
    <property type="evidence" value="ECO:0007669"/>
    <property type="project" value="UniProtKB-UniRule"/>
</dbReference>
<dbReference type="PROSITE" id="PS50902">
    <property type="entry name" value="FLAVODOXIN_LIKE"/>
    <property type="match status" value="1"/>
</dbReference>
<dbReference type="PANTHER" id="PTHR30546">
    <property type="entry name" value="FLAVODOXIN-RELATED PROTEIN WRBA-RELATED"/>
    <property type="match status" value="1"/>
</dbReference>
<feature type="binding site" evidence="8">
    <location>
        <begin position="40"/>
        <end position="45"/>
    </location>
    <ligand>
        <name>FMN</name>
        <dbReference type="ChEBI" id="CHEBI:58210"/>
    </ligand>
</feature>
<dbReference type="GO" id="GO:0050136">
    <property type="term" value="F:NADH dehydrogenase (quinone) (non-electrogenic) activity"/>
    <property type="evidence" value="ECO:0007669"/>
    <property type="project" value="RHEA"/>
</dbReference>
<evidence type="ECO:0000256" key="3">
    <source>
        <dbReference type="ARBA" id="ARBA00022643"/>
    </source>
</evidence>
<protein>
    <recommendedName>
        <fullName evidence="8">NAD(P)H dehydrogenase (quinone)</fullName>
        <ecNumber evidence="8">1.6.5.2</ecNumber>
    </recommendedName>
    <alternativeName>
        <fullName evidence="8">NAD(P)H:quinone oxidoreductase</fullName>
        <shortName evidence="8">NQO</shortName>
    </alternativeName>
</protein>
<gene>
    <name evidence="10" type="ORF">FHW37_102105</name>
</gene>
<dbReference type="FunFam" id="3.40.50.360:FF:000001">
    <property type="entry name" value="NAD(P)H dehydrogenase (Quinone) FQR1-like"/>
    <property type="match status" value="1"/>
</dbReference>
<evidence type="ECO:0000256" key="2">
    <source>
        <dbReference type="ARBA" id="ARBA00022630"/>
    </source>
</evidence>
<dbReference type="InterPro" id="IPR008254">
    <property type="entry name" value="Flavodoxin/NO_synth"/>
</dbReference>
<keyword evidence="7 8" id="KW-0520">NAD</keyword>
<dbReference type="InterPro" id="IPR010089">
    <property type="entry name" value="Flavoprotein_WrbA-like"/>
</dbReference>
<comment type="caution">
    <text evidence="10">The sequence shown here is derived from an EMBL/GenBank/DDBJ whole genome shotgun (WGS) entry which is preliminary data.</text>
</comment>
<keyword evidence="5 8" id="KW-0521">NADP</keyword>
<dbReference type="EMBL" id="VIWP01000002">
    <property type="protein sequence ID" value="TWF56475.1"/>
    <property type="molecule type" value="Genomic_DNA"/>
</dbReference>
<accession>A0A561R1I9</accession>
<dbReference type="InterPro" id="IPR029039">
    <property type="entry name" value="Flavoprotein-like_sf"/>
</dbReference>